<evidence type="ECO:0000256" key="6">
    <source>
        <dbReference type="ARBA" id="ARBA00023004"/>
    </source>
</evidence>
<evidence type="ECO:0000256" key="13">
    <source>
        <dbReference type="SAM" id="MobiDB-lite"/>
    </source>
</evidence>
<protein>
    <recommendedName>
        <fullName evidence="12">Manganese transport regulator</fullName>
    </recommendedName>
</protein>
<dbReference type="PANTHER" id="PTHR33238:SF11">
    <property type="entry name" value="TRANSCRIPTIONAL REGULATOR MNTR"/>
    <property type="match status" value="1"/>
</dbReference>
<dbReference type="Pfam" id="PF04023">
    <property type="entry name" value="FeoA"/>
    <property type="match status" value="1"/>
</dbReference>
<evidence type="ECO:0000259" key="14">
    <source>
        <dbReference type="PROSITE" id="PS50944"/>
    </source>
</evidence>
<evidence type="ECO:0000313" key="16">
    <source>
        <dbReference type="Proteomes" id="UP001501746"/>
    </source>
</evidence>
<keyword evidence="7" id="KW-0805">Transcription regulation</keyword>
<evidence type="ECO:0000256" key="4">
    <source>
        <dbReference type="ARBA" id="ARBA00022490"/>
    </source>
</evidence>
<organism evidence="15 16">
    <name type="scientific">Agromyces salentinus</name>
    <dbReference type="NCBI Taxonomy" id="269421"/>
    <lineage>
        <taxon>Bacteria</taxon>
        <taxon>Bacillati</taxon>
        <taxon>Actinomycetota</taxon>
        <taxon>Actinomycetes</taxon>
        <taxon>Micrococcales</taxon>
        <taxon>Microbacteriaceae</taxon>
        <taxon>Agromyces</taxon>
    </lineage>
</organism>
<feature type="domain" description="HTH dtxR-type" evidence="14">
    <location>
        <begin position="27"/>
        <end position="88"/>
    </location>
</feature>
<evidence type="ECO:0000256" key="2">
    <source>
        <dbReference type="ARBA" id="ARBA00007871"/>
    </source>
</evidence>
<keyword evidence="4" id="KW-0963">Cytoplasm</keyword>
<dbReference type="InterPro" id="IPR022689">
    <property type="entry name" value="Iron_dep_repressor"/>
</dbReference>
<comment type="similarity">
    <text evidence="2">Belongs to the DtxR/MntR family.</text>
</comment>
<dbReference type="PANTHER" id="PTHR33238">
    <property type="entry name" value="IRON (METAL) DEPENDENT REPRESSOR, DTXR FAMILY"/>
    <property type="match status" value="1"/>
</dbReference>
<comment type="subcellular location">
    <subcellularLocation>
        <location evidence="1">Cytoplasm</location>
    </subcellularLocation>
</comment>
<dbReference type="Pfam" id="PF01325">
    <property type="entry name" value="Fe_dep_repress"/>
    <property type="match status" value="1"/>
</dbReference>
<comment type="subunit">
    <text evidence="3">Homodimer.</text>
</comment>
<evidence type="ECO:0000256" key="5">
    <source>
        <dbReference type="ARBA" id="ARBA00022491"/>
    </source>
</evidence>
<evidence type="ECO:0000256" key="1">
    <source>
        <dbReference type="ARBA" id="ARBA00004496"/>
    </source>
</evidence>
<reference evidence="15 16" key="1">
    <citation type="journal article" date="2019" name="Int. J. Syst. Evol. Microbiol.">
        <title>The Global Catalogue of Microorganisms (GCM) 10K type strain sequencing project: providing services to taxonomists for standard genome sequencing and annotation.</title>
        <authorList>
            <consortium name="The Broad Institute Genomics Platform"/>
            <consortium name="The Broad Institute Genome Sequencing Center for Infectious Disease"/>
            <person name="Wu L."/>
            <person name="Ma J."/>
        </authorList>
    </citation>
    <scope>NUCLEOTIDE SEQUENCE [LARGE SCALE GENOMIC DNA]</scope>
    <source>
        <strain evidence="15 16">JCM 14323</strain>
    </source>
</reference>
<dbReference type="SUPFAM" id="SSF46785">
    <property type="entry name" value="Winged helix' DNA-binding domain"/>
    <property type="match status" value="1"/>
</dbReference>
<dbReference type="Gene3D" id="1.10.60.10">
    <property type="entry name" value="Iron dependent repressor, metal binding and dimerisation domain"/>
    <property type="match status" value="1"/>
</dbReference>
<dbReference type="EMBL" id="BAAANK010000002">
    <property type="protein sequence ID" value="GAA1828463.1"/>
    <property type="molecule type" value="Genomic_DNA"/>
</dbReference>
<keyword evidence="6" id="KW-0408">Iron</keyword>
<evidence type="ECO:0000256" key="3">
    <source>
        <dbReference type="ARBA" id="ARBA00011738"/>
    </source>
</evidence>
<dbReference type="Proteomes" id="UP001501746">
    <property type="component" value="Unassembled WGS sequence"/>
</dbReference>
<evidence type="ECO:0000256" key="9">
    <source>
        <dbReference type="ARBA" id="ARBA00023159"/>
    </source>
</evidence>
<keyword evidence="16" id="KW-1185">Reference proteome</keyword>
<dbReference type="SMART" id="SM00899">
    <property type="entry name" value="FeoA"/>
    <property type="match status" value="1"/>
</dbReference>
<dbReference type="PROSITE" id="PS50944">
    <property type="entry name" value="HTH_DTXR"/>
    <property type="match status" value="1"/>
</dbReference>
<dbReference type="SUPFAM" id="SSF47979">
    <property type="entry name" value="Iron-dependent repressor protein, dimerization domain"/>
    <property type="match status" value="1"/>
</dbReference>
<keyword evidence="8" id="KW-0238">DNA-binding</keyword>
<evidence type="ECO:0000256" key="10">
    <source>
        <dbReference type="ARBA" id="ARBA00023163"/>
    </source>
</evidence>
<dbReference type="InterPro" id="IPR022687">
    <property type="entry name" value="HTH_DTXR"/>
</dbReference>
<dbReference type="InterPro" id="IPR008988">
    <property type="entry name" value="Transcriptional_repressor_C"/>
</dbReference>
<accession>A0ABN2MJ85</accession>
<dbReference type="Pfam" id="PF02742">
    <property type="entry name" value="Fe_dep_repr_C"/>
    <property type="match status" value="1"/>
</dbReference>
<evidence type="ECO:0000256" key="12">
    <source>
        <dbReference type="ARBA" id="ARBA00032593"/>
    </source>
</evidence>
<dbReference type="InterPro" id="IPR038157">
    <property type="entry name" value="FeoA_core_dom"/>
</dbReference>
<dbReference type="InterPro" id="IPR050536">
    <property type="entry name" value="DtxR_MntR_Metal-Reg"/>
</dbReference>
<dbReference type="Gene3D" id="2.30.30.90">
    <property type="match status" value="1"/>
</dbReference>
<proteinExistence type="inferred from homology"/>
<dbReference type="InterPro" id="IPR036388">
    <property type="entry name" value="WH-like_DNA-bd_sf"/>
</dbReference>
<feature type="region of interest" description="Disordered" evidence="13">
    <location>
        <begin position="1"/>
        <end position="25"/>
    </location>
</feature>
<sequence length="241" mass="26132">MPPPGRRTAADAADPPGILNPMPATSSPAIEDYLKTVYAHTEWQPDPITPKALADKLGIAPSSVTEMVKKMAAQGLISHVPYGPLRLTDAGRVRALAVVRRHRLIETWLVSEMGYRWDEVHDEAEVLEHSLSDRLLEAIDDRLGRPTRDPHGDAIPGADGAVPSEPFLLLADAQPGHAGRVIRISDRDPEVLREVEGRGIRPGVEVTVTDAAAERVRVRVRVDGDDADLSGVVARAIWVTA</sequence>
<evidence type="ECO:0000256" key="8">
    <source>
        <dbReference type="ARBA" id="ARBA00023125"/>
    </source>
</evidence>
<gene>
    <name evidence="15" type="primary">mntR</name>
    <name evidence="15" type="ORF">GCM10009750_10060</name>
</gene>
<dbReference type="SUPFAM" id="SSF50037">
    <property type="entry name" value="C-terminal domain of transcriptional repressors"/>
    <property type="match status" value="1"/>
</dbReference>
<evidence type="ECO:0000256" key="11">
    <source>
        <dbReference type="ARBA" id="ARBA00023211"/>
    </source>
</evidence>
<comment type="caution">
    <text evidence="15">The sequence shown here is derived from an EMBL/GenBank/DDBJ whole genome shotgun (WGS) entry which is preliminary data.</text>
</comment>
<keyword evidence="5" id="KW-0678">Repressor</keyword>
<dbReference type="InterPro" id="IPR036390">
    <property type="entry name" value="WH_DNA-bd_sf"/>
</dbReference>
<dbReference type="Gene3D" id="1.10.10.10">
    <property type="entry name" value="Winged helix-like DNA-binding domain superfamily/Winged helix DNA-binding domain"/>
    <property type="match status" value="1"/>
</dbReference>
<dbReference type="SMART" id="SM00529">
    <property type="entry name" value="HTH_DTXR"/>
    <property type="match status" value="1"/>
</dbReference>
<keyword evidence="9" id="KW-0010">Activator</keyword>
<evidence type="ECO:0000313" key="15">
    <source>
        <dbReference type="EMBL" id="GAA1828463.1"/>
    </source>
</evidence>
<dbReference type="InterPro" id="IPR007167">
    <property type="entry name" value="Fe-transptr_FeoA-like"/>
</dbReference>
<evidence type="ECO:0000256" key="7">
    <source>
        <dbReference type="ARBA" id="ARBA00023015"/>
    </source>
</evidence>
<keyword evidence="10" id="KW-0804">Transcription</keyword>
<keyword evidence="11" id="KW-0464">Manganese</keyword>
<dbReference type="InterPro" id="IPR036421">
    <property type="entry name" value="Fe_dep_repressor_sf"/>
</dbReference>
<name>A0ABN2MJ85_9MICO</name>
<dbReference type="InterPro" id="IPR001367">
    <property type="entry name" value="Fe_dep_repressor"/>
</dbReference>